<evidence type="ECO:0000256" key="1">
    <source>
        <dbReference type="ARBA" id="ARBA00004555"/>
    </source>
</evidence>
<protein>
    <submittedName>
        <fullName evidence="7">TATA element modulatory factor</fullName>
    </submittedName>
</protein>
<dbReference type="GO" id="GO:0005783">
    <property type="term" value="C:endoplasmic reticulum"/>
    <property type="evidence" value="ECO:0007669"/>
    <property type="project" value="TreeGrafter"/>
</dbReference>
<dbReference type="InterPro" id="IPR022091">
    <property type="entry name" value="TMF_TATA-bd"/>
</dbReference>
<name>A0A0A1XMU7_ZEUCU</name>
<feature type="coiled-coil region" evidence="4">
    <location>
        <begin position="1009"/>
        <end position="1085"/>
    </location>
</feature>
<feature type="region of interest" description="Disordered" evidence="5">
    <location>
        <begin position="148"/>
        <end position="208"/>
    </location>
</feature>
<dbReference type="OrthoDB" id="74178at2759"/>
<dbReference type="EMBL" id="GBXI01001623">
    <property type="protein sequence ID" value="JAD12669.1"/>
    <property type="molecule type" value="Transcribed_RNA"/>
</dbReference>
<sequence>MSWFEAKGLNWAKSALKEAVASIDKALDIQDDNVGGEKNLPAQTTLPTSSASSGAVRKQKLPGAANRDRSDSQNVVATQSTVTKHTTTVSAPVTPTAPMVSSTWGSFTCSFFENPNAQETITAPPRTNVGSVGMLPVVGVMQNATSMADVEGSKTPSTQRASITSTTTSDSVELLSPPESSSSDLQSPIGDPKSSASNEASSSVETISGTATLENEEFNKEMCISVSASLPDSIVIISEKDEYEIEEDSISYKTVVGDLQDAADSAESHIAPTTTHYPNTIEQPIATTSCSPSQKIIISLEDTRSDSHHADSDSTQSFEDVQMQTSCAVSQYLEKTQAISPASDDQNDAMNSKTNSSPHNSNDEMETTTSSDIEIISNPNGNGDSSSTNSMTRISPLKWKKLMSSQAGGQTHGMTCTKKGHFRGPSEISILSEDSQSELDRLMHRISELSDTLEARELRLLQLERQNIELQERNAEIENTLENFKTNSGGSDTTEGYTQRLSALEKKFQASIRERDALRIQIKDLKDELQLKIPKEQLAESNIMIQELRSEGEKLSKEILQQSNIIKKLRAKEKTSDATLKKNKEEIAVLTDELERLKKTLNAKEEVERSQIEAVHKMSSEKRKLEDENAQQRSKLEDLQSKLQTLQSSFEAAKLELQQRTRQHTDLTRTAEEATAAKKERESLKAENLEILNQLSELREKLRGTEQTTTRREQHLREENRELLRRLEAAEMRAEAAAQEASLTTVPLMRQLESLQNTLTQRSANWNQEEKLLLEKLAATQTKLKSLENVELKYEERVELLQKHCTELEDTLSHALLQEEKAKMSLQQAQLEYNMKESSLKSQQAELTKQLEQCTSKVEALERENKVLEEQLRRKSEEKLPTFVGAEELPQIGVESKRIVPLSAAALAPHELARQHSLEQIQRSQSPAMSFERTSQEETMEGGSIDWQAEDIDCISNSGRQMGNLAYGLNMSFMGHNTSTLEHLQSMLKQRDGELVHIQWELARLQEGRSVLGEEIAMLTTELEAAKEKLLAYETLDQSYEELQHNYDALLQMYGEKVERTEELELDLKEAREAYKAQINELLAQPARPST</sequence>
<reference evidence="7" key="2">
    <citation type="journal article" date="2015" name="Gigascience">
        <title>Reconstructing a comprehensive transcriptome assembly of a white-pupal translocated strain of the pest fruit fly Bactrocera cucurbitae.</title>
        <authorList>
            <person name="Sim S.B."/>
            <person name="Calla B."/>
            <person name="Hall B."/>
            <person name="DeRego T."/>
            <person name="Geib S.M."/>
        </authorList>
    </citation>
    <scope>NUCLEOTIDE SEQUENCE</scope>
</reference>
<feature type="compositionally biased region" description="Polar residues" evidence="5">
    <location>
        <begin position="41"/>
        <end position="53"/>
    </location>
</feature>
<dbReference type="PANTHER" id="PTHR46515">
    <property type="entry name" value="TATA ELEMENT MODULATORY FACTOR TMF1"/>
    <property type="match status" value="1"/>
</dbReference>
<organism evidence="7">
    <name type="scientific">Zeugodacus cucurbitae</name>
    <name type="common">Melon fruit fly</name>
    <name type="synonym">Bactrocera cucurbitae</name>
    <dbReference type="NCBI Taxonomy" id="28588"/>
    <lineage>
        <taxon>Eukaryota</taxon>
        <taxon>Metazoa</taxon>
        <taxon>Ecdysozoa</taxon>
        <taxon>Arthropoda</taxon>
        <taxon>Hexapoda</taxon>
        <taxon>Insecta</taxon>
        <taxon>Pterygota</taxon>
        <taxon>Neoptera</taxon>
        <taxon>Endopterygota</taxon>
        <taxon>Diptera</taxon>
        <taxon>Brachycera</taxon>
        <taxon>Muscomorpha</taxon>
        <taxon>Tephritoidea</taxon>
        <taxon>Tephritidae</taxon>
        <taxon>Zeugodacus</taxon>
        <taxon>Zeugodacus</taxon>
    </lineage>
</organism>
<reference evidence="7" key="1">
    <citation type="submission" date="2014-11" db="EMBL/GenBank/DDBJ databases">
        <authorList>
            <person name="Geib S."/>
        </authorList>
    </citation>
    <scope>NUCLEOTIDE SEQUENCE</scope>
</reference>
<dbReference type="GO" id="GO:0005794">
    <property type="term" value="C:Golgi apparatus"/>
    <property type="evidence" value="ECO:0007669"/>
    <property type="project" value="UniProtKB-SubCell"/>
</dbReference>
<keyword evidence="3 4" id="KW-0175">Coiled coil</keyword>
<evidence type="ECO:0000256" key="4">
    <source>
        <dbReference type="SAM" id="Coils"/>
    </source>
</evidence>
<dbReference type="InterPro" id="IPR022092">
    <property type="entry name" value="TMF_DNA-bd"/>
</dbReference>
<dbReference type="InterPro" id="IPR052602">
    <property type="entry name" value="Growth_transcription_reg"/>
</dbReference>
<feature type="compositionally biased region" description="Polar residues" evidence="5">
    <location>
        <begin position="154"/>
        <end position="168"/>
    </location>
</feature>
<evidence type="ECO:0000259" key="6">
    <source>
        <dbReference type="Pfam" id="PF12325"/>
    </source>
</evidence>
<evidence type="ECO:0000313" key="7">
    <source>
        <dbReference type="EMBL" id="JAD12669.1"/>
    </source>
</evidence>
<feature type="compositionally biased region" description="Low complexity" evidence="5">
    <location>
        <begin position="169"/>
        <end position="203"/>
    </location>
</feature>
<proteinExistence type="predicted"/>
<feature type="region of interest" description="Disordered" evidence="5">
    <location>
        <begin position="340"/>
        <end position="391"/>
    </location>
</feature>
<evidence type="ECO:0000256" key="5">
    <source>
        <dbReference type="SAM" id="MobiDB-lite"/>
    </source>
</evidence>
<feature type="compositionally biased region" description="Polar residues" evidence="5">
    <location>
        <begin position="340"/>
        <end position="360"/>
    </location>
</feature>
<comment type="subcellular location">
    <subcellularLocation>
        <location evidence="1">Golgi apparatus</location>
    </subcellularLocation>
</comment>
<dbReference type="AlphaFoldDB" id="A0A0A1XMU7"/>
<dbReference type="Pfam" id="PF12325">
    <property type="entry name" value="TMF_TATA_bd"/>
    <property type="match status" value="1"/>
</dbReference>
<dbReference type="Pfam" id="PF12329">
    <property type="entry name" value="TMF_DNA_bd"/>
    <property type="match status" value="1"/>
</dbReference>
<dbReference type="PANTHER" id="PTHR46515:SF1">
    <property type="entry name" value="TATA ELEMENT MODULATORY FACTOR"/>
    <property type="match status" value="1"/>
</dbReference>
<gene>
    <name evidence="7" type="primary">TMF1</name>
    <name evidence="7" type="ORF">g.31164</name>
</gene>
<feature type="compositionally biased region" description="Polar residues" evidence="5">
    <location>
        <begin position="367"/>
        <end position="391"/>
    </location>
</feature>
<evidence type="ECO:0000256" key="3">
    <source>
        <dbReference type="ARBA" id="ARBA00023054"/>
    </source>
</evidence>
<keyword evidence="2" id="KW-0333">Golgi apparatus</keyword>
<accession>A0A0A1XMU7</accession>
<feature type="coiled-coil region" evidence="4">
    <location>
        <begin position="432"/>
        <end position="878"/>
    </location>
</feature>
<evidence type="ECO:0000256" key="2">
    <source>
        <dbReference type="ARBA" id="ARBA00023034"/>
    </source>
</evidence>
<feature type="domain" description="TATA element modulatory factor 1 TATA binding" evidence="6">
    <location>
        <begin position="972"/>
        <end position="1082"/>
    </location>
</feature>
<feature type="region of interest" description="Disordered" evidence="5">
    <location>
        <begin position="30"/>
        <end position="95"/>
    </location>
</feature>
<feature type="compositionally biased region" description="Low complexity" evidence="5">
    <location>
        <begin position="76"/>
        <end position="95"/>
    </location>
</feature>